<dbReference type="EMBL" id="JAUFSA010000005">
    <property type="protein sequence ID" value="MDP7739417.1"/>
    <property type="molecule type" value="Genomic_DNA"/>
</dbReference>
<name>A0AAJ1SB58_9MYCO</name>
<evidence type="ECO:0000313" key="4">
    <source>
        <dbReference type="Proteomes" id="UP000465240"/>
    </source>
</evidence>
<reference evidence="3" key="3">
    <citation type="submission" date="2023-06" db="EMBL/GenBank/DDBJ databases">
        <title>Identification of two novel mycobacterium reveal diversities and complexities of Mycobacterium gordonae clade.</title>
        <authorList>
            <person name="Matsumoto Y."/>
            <person name="Nakamura S."/>
            <person name="Motooka D."/>
            <person name="Fukushima K."/>
        </authorList>
    </citation>
    <scope>NUCLEOTIDE SEQUENCE</scope>
    <source>
        <strain evidence="3">TY812</strain>
    </source>
</reference>
<keyword evidence="2" id="KW-0614">Plasmid</keyword>
<evidence type="ECO:0000313" key="2">
    <source>
        <dbReference type="EMBL" id="GFG82983.1"/>
    </source>
</evidence>
<reference evidence="2 4" key="1">
    <citation type="journal article" date="2019" name="Emerg. Microbes Infect.">
        <title>Comprehensive subspecies identification of 175 nontuberculous mycobacteria species based on 7547 genomic profiles.</title>
        <authorList>
            <person name="Matsumoto Y."/>
            <person name="Kinjo T."/>
            <person name="Motooka D."/>
            <person name="Nabeya D."/>
            <person name="Jung N."/>
            <person name="Uechi K."/>
            <person name="Horii T."/>
            <person name="Iida T."/>
            <person name="Fujita J."/>
            <person name="Nakamura S."/>
        </authorList>
    </citation>
    <scope>NUCLEOTIDE SEQUENCE [LARGE SCALE GENOMIC DNA]</scope>
    <source>
        <strain evidence="2 4">JCM 18565</strain>
    </source>
</reference>
<evidence type="ECO:0000313" key="3">
    <source>
        <dbReference type="EMBL" id="MDP7739417.1"/>
    </source>
</evidence>
<accession>A0AAJ1SB58</accession>
<dbReference type="AlphaFoldDB" id="A0AAJ1SB58"/>
<comment type="caution">
    <text evidence="3">The sequence shown here is derived from an EMBL/GenBank/DDBJ whole genome shotgun (WGS) entry which is preliminary data.</text>
</comment>
<feature type="compositionally biased region" description="Basic and acidic residues" evidence="1">
    <location>
        <begin position="7"/>
        <end position="19"/>
    </location>
</feature>
<sequence length="70" mass="7855">MATQTEHQARTRKGTETRQRTKMVGLRLRPEDHQRLTRLAELRGVNVAALFESTVSDLLATPLPDEALTA</sequence>
<protein>
    <submittedName>
        <fullName evidence="3">Uncharacterized protein</fullName>
    </submittedName>
</protein>
<dbReference type="Proteomes" id="UP000465240">
    <property type="component" value="Unassembled WGS sequence"/>
</dbReference>
<geneLocation type="plasmid" evidence="2">
    <name>pJCM18565</name>
</geneLocation>
<proteinExistence type="predicted"/>
<dbReference type="GeneID" id="83632504"/>
<keyword evidence="4" id="KW-1185">Reference proteome</keyword>
<evidence type="ECO:0000256" key="1">
    <source>
        <dbReference type="SAM" id="MobiDB-lite"/>
    </source>
</evidence>
<evidence type="ECO:0000313" key="5">
    <source>
        <dbReference type="Proteomes" id="UP001229081"/>
    </source>
</evidence>
<organism evidence="3 5">
    <name type="scientific">Mycobacterium paragordonae</name>
    <dbReference type="NCBI Taxonomy" id="1389713"/>
    <lineage>
        <taxon>Bacteria</taxon>
        <taxon>Bacillati</taxon>
        <taxon>Actinomycetota</taxon>
        <taxon>Actinomycetes</taxon>
        <taxon>Mycobacteriales</taxon>
        <taxon>Mycobacteriaceae</taxon>
        <taxon>Mycobacterium</taxon>
    </lineage>
</organism>
<dbReference type="RefSeq" id="WP_084023282.1">
    <property type="nucleotide sequence ID" value="NZ_BLKX01000002.1"/>
</dbReference>
<dbReference type="KEGG" id="mpag:C0J29_30315"/>
<dbReference type="EMBL" id="BLKX01000002">
    <property type="protein sequence ID" value="GFG82983.1"/>
    <property type="molecule type" value="Genomic_DNA"/>
</dbReference>
<feature type="region of interest" description="Disordered" evidence="1">
    <location>
        <begin position="1"/>
        <end position="22"/>
    </location>
</feature>
<gene>
    <name evidence="2" type="ORF">MPRG_62590</name>
    <name evidence="3" type="ORF">QXL92_32295</name>
</gene>
<reference evidence="2" key="2">
    <citation type="submission" date="2020-02" db="EMBL/GenBank/DDBJ databases">
        <authorList>
            <person name="Matsumoto Y."/>
            <person name="Kinjo T."/>
            <person name="Motooka D."/>
            <person name="Nabeya D."/>
            <person name="Jung N."/>
            <person name="Uechi K."/>
            <person name="Horii T."/>
            <person name="Iida T."/>
            <person name="Fujita J."/>
            <person name="Nakamura S."/>
        </authorList>
    </citation>
    <scope>NUCLEOTIDE SEQUENCE</scope>
    <source>
        <strain evidence="2">JCM 18565</strain>
        <plasmid evidence="2">pJCM18565</plasmid>
    </source>
</reference>
<dbReference type="Proteomes" id="UP001229081">
    <property type="component" value="Unassembled WGS sequence"/>
</dbReference>